<feature type="transmembrane region" description="Helical" evidence="8">
    <location>
        <begin position="270"/>
        <end position="293"/>
    </location>
</feature>
<evidence type="ECO:0000313" key="10">
    <source>
        <dbReference type="EMBL" id="CDL92836.1"/>
    </source>
</evidence>
<dbReference type="PANTHER" id="PTHR42718:SF9">
    <property type="entry name" value="MAJOR FACILITATOR SUPERFAMILY MULTIDRUG TRANSPORTER MFSC"/>
    <property type="match status" value="1"/>
</dbReference>
<dbReference type="RefSeq" id="WP_017894980.1">
    <property type="nucleotide sequence ID" value="NZ_CBXI010000044.1"/>
</dbReference>
<dbReference type="FunFam" id="1.20.1720.10:FF:000021">
    <property type="entry name" value="Drug resistance transporter, EmrB/QacA subfamily"/>
    <property type="match status" value="1"/>
</dbReference>
<dbReference type="InterPro" id="IPR036259">
    <property type="entry name" value="MFS_trans_sf"/>
</dbReference>
<evidence type="ECO:0000259" key="9">
    <source>
        <dbReference type="PROSITE" id="PS50850"/>
    </source>
</evidence>
<feature type="transmembrane region" description="Helical" evidence="8">
    <location>
        <begin position="230"/>
        <end position="249"/>
    </location>
</feature>
<dbReference type="Gene3D" id="1.20.1250.20">
    <property type="entry name" value="MFS general substrate transporter like domains"/>
    <property type="match status" value="1"/>
</dbReference>
<proteinExistence type="inferred from homology"/>
<feature type="transmembrane region" description="Helical" evidence="8">
    <location>
        <begin position="447"/>
        <end position="468"/>
    </location>
</feature>
<dbReference type="InterPro" id="IPR020846">
    <property type="entry name" value="MFS_dom"/>
</dbReference>
<keyword evidence="7 8" id="KW-0472">Membrane</keyword>
<gene>
    <name evidence="10" type="ORF">CTDIVETGP_2906</name>
</gene>
<dbReference type="PROSITE" id="PS50850">
    <property type="entry name" value="MFS"/>
    <property type="match status" value="1"/>
</dbReference>
<evidence type="ECO:0000313" key="11">
    <source>
        <dbReference type="Proteomes" id="UP000019482"/>
    </source>
</evidence>
<keyword evidence="4" id="KW-1003">Cell membrane</keyword>
<dbReference type="InterPro" id="IPR005829">
    <property type="entry name" value="Sugar_transporter_CS"/>
</dbReference>
<feature type="transmembrane region" description="Helical" evidence="8">
    <location>
        <begin position="169"/>
        <end position="189"/>
    </location>
</feature>
<feature type="transmembrane region" description="Helical" evidence="8">
    <location>
        <begin position="53"/>
        <end position="72"/>
    </location>
</feature>
<comment type="caution">
    <text evidence="10">The sequence shown here is derived from an EMBL/GenBank/DDBJ whole genome shotgun (WGS) entry which is preliminary data.</text>
</comment>
<feature type="transmembrane region" description="Helical" evidence="8">
    <location>
        <begin position="12"/>
        <end position="33"/>
    </location>
</feature>
<dbReference type="PRINTS" id="PR01036">
    <property type="entry name" value="TCRTETB"/>
</dbReference>
<dbReference type="PANTHER" id="PTHR42718">
    <property type="entry name" value="MAJOR FACILITATOR SUPERFAMILY MULTIDRUG TRANSPORTER MFSC"/>
    <property type="match status" value="1"/>
</dbReference>
<feature type="transmembrane region" description="Helical" evidence="8">
    <location>
        <begin position="140"/>
        <end position="163"/>
    </location>
</feature>
<dbReference type="AlphaFoldDB" id="W6N8D7"/>
<keyword evidence="11" id="KW-1185">Reference proteome</keyword>
<dbReference type="PROSITE" id="PS00217">
    <property type="entry name" value="SUGAR_TRANSPORT_2"/>
    <property type="match status" value="1"/>
</dbReference>
<dbReference type="GO" id="GO:0022857">
    <property type="term" value="F:transmembrane transporter activity"/>
    <property type="evidence" value="ECO:0007669"/>
    <property type="project" value="InterPro"/>
</dbReference>
<dbReference type="InterPro" id="IPR004638">
    <property type="entry name" value="EmrB-like"/>
</dbReference>
<dbReference type="EMBL" id="CBXI010000044">
    <property type="protein sequence ID" value="CDL92836.1"/>
    <property type="molecule type" value="Genomic_DNA"/>
</dbReference>
<evidence type="ECO:0000256" key="7">
    <source>
        <dbReference type="ARBA" id="ARBA00023136"/>
    </source>
</evidence>
<dbReference type="GO" id="GO:0005886">
    <property type="term" value="C:plasma membrane"/>
    <property type="evidence" value="ECO:0007669"/>
    <property type="project" value="UniProtKB-SubCell"/>
</dbReference>
<comment type="subcellular location">
    <subcellularLocation>
        <location evidence="1">Cell membrane</location>
        <topology evidence="1">Multi-pass membrane protein</topology>
    </subcellularLocation>
</comment>
<feature type="transmembrane region" description="Helical" evidence="8">
    <location>
        <begin position="333"/>
        <end position="352"/>
    </location>
</feature>
<evidence type="ECO:0000256" key="6">
    <source>
        <dbReference type="ARBA" id="ARBA00022989"/>
    </source>
</evidence>
<dbReference type="CDD" id="cd17321">
    <property type="entry name" value="MFS_MMR_MDR_like"/>
    <property type="match status" value="1"/>
</dbReference>
<reference evidence="10 11" key="1">
    <citation type="journal article" date="2015" name="Genome Announc.">
        <title>Draft Genome Sequence of Clostridium tyrobutyricum Strain DIVETGP, Isolated from Cow's Milk for Grana Padano Production.</title>
        <authorList>
            <person name="Soggiu A."/>
            <person name="Piras C."/>
            <person name="Gaiarsa S."/>
            <person name="Sassera D."/>
            <person name="Roncada P."/>
            <person name="Bendixen E."/>
            <person name="Brasca M."/>
            <person name="Bonizzi L."/>
        </authorList>
    </citation>
    <scope>NUCLEOTIDE SEQUENCE [LARGE SCALE GENOMIC DNA]</scope>
    <source>
        <strain evidence="10 11">DIVETGP</strain>
    </source>
</reference>
<evidence type="ECO:0000256" key="3">
    <source>
        <dbReference type="ARBA" id="ARBA00022448"/>
    </source>
</evidence>
<evidence type="ECO:0000256" key="2">
    <source>
        <dbReference type="ARBA" id="ARBA00008537"/>
    </source>
</evidence>
<keyword evidence="5 8" id="KW-0812">Transmembrane</keyword>
<evidence type="ECO:0000256" key="1">
    <source>
        <dbReference type="ARBA" id="ARBA00004651"/>
    </source>
</evidence>
<comment type="similarity">
    <text evidence="2">Belongs to the major facilitator superfamily. EmrB family.</text>
</comment>
<dbReference type="OrthoDB" id="102502at2"/>
<dbReference type="Proteomes" id="UP000019482">
    <property type="component" value="Unassembled WGS sequence"/>
</dbReference>
<evidence type="ECO:0000256" key="4">
    <source>
        <dbReference type="ARBA" id="ARBA00022475"/>
    </source>
</evidence>
<dbReference type="SUPFAM" id="SSF103473">
    <property type="entry name" value="MFS general substrate transporter"/>
    <property type="match status" value="1"/>
</dbReference>
<dbReference type="Pfam" id="PF07690">
    <property type="entry name" value="MFS_1"/>
    <property type="match status" value="1"/>
</dbReference>
<evidence type="ECO:0000256" key="5">
    <source>
        <dbReference type="ARBA" id="ARBA00022692"/>
    </source>
</evidence>
<feature type="transmembrane region" description="Helical" evidence="8">
    <location>
        <begin position="398"/>
        <end position="419"/>
    </location>
</feature>
<feature type="transmembrane region" description="Helical" evidence="8">
    <location>
        <begin position="205"/>
        <end position="224"/>
    </location>
</feature>
<feature type="domain" description="Major facilitator superfamily (MFS) profile" evidence="9">
    <location>
        <begin position="15"/>
        <end position="471"/>
    </location>
</feature>
<name>W6N8D7_CLOTY</name>
<dbReference type="InterPro" id="IPR011701">
    <property type="entry name" value="MFS"/>
</dbReference>
<dbReference type="NCBIfam" id="TIGR00711">
    <property type="entry name" value="efflux_EmrB"/>
    <property type="match status" value="1"/>
</dbReference>
<protein>
    <submittedName>
        <fullName evidence="10">MDR-type permease</fullName>
    </submittedName>
</protein>
<accession>W6N8D7</accession>
<feature type="transmembrane region" description="Helical" evidence="8">
    <location>
        <begin position="358"/>
        <end position="377"/>
    </location>
</feature>
<feature type="transmembrane region" description="Helical" evidence="8">
    <location>
        <begin position="84"/>
        <end position="108"/>
    </location>
</feature>
<keyword evidence="3" id="KW-0813">Transport</keyword>
<evidence type="ECO:0000256" key="8">
    <source>
        <dbReference type="SAM" id="Phobius"/>
    </source>
</evidence>
<keyword evidence="6 8" id="KW-1133">Transmembrane helix</keyword>
<dbReference type="GeneID" id="29418302"/>
<sequence>MNKVDDEVYRKRWIILFTVLSFTFMATLDGSIVNVALPDMSSKLNVSMAGIEWVVTGFLMTISATILIFGRFGDIKGKTRIFRYGIVLFTIGSLLCGLTHSLIFLIAARTIQGIGAGAAMANSQGIITQVFPVNERGSALGILGTFVALGAMAGPPLGGVIVSAVGWEYIFLINVPIGIAAFIMTIKVFPKAESVVHEKFDSKGAVFFMLAVILFMGAFIQGQSMGYDNVIMISCFVISIISFVLFIIVESKVDIPLLQLKIFNNSLFSIGIVCGFLAFVALSAFNIIIPFYFQDSMKLSPALTGLFMMVSPIVLSISAPLSGHLSDRVGSEIITLIGLTFMALGLFLISSLNQKSSLIMVTFYIVIMSAGNGMFQAPNNSLIMSTVPKHRLGIAGSVNALIRNVGMVIGTAVATLLLYNRMSHKIGYRVIDYIKGRDDIFIYGMRYVYIFAGVMCLLGILITGLRLYNSRINNNNKDSIKKLQDKVG</sequence>
<dbReference type="Gene3D" id="1.20.1720.10">
    <property type="entry name" value="Multidrug resistance protein D"/>
    <property type="match status" value="1"/>
</dbReference>
<organism evidence="10 11">
    <name type="scientific">Clostridium tyrobutyricum DIVETGP</name>
    <dbReference type="NCBI Taxonomy" id="1408889"/>
    <lineage>
        <taxon>Bacteria</taxon>
        <taxon>Bacillati</taxon>
        <taxon>Bacillota</taxon>
        <taxon>Clostridia</taxon>
        <taxon>Eubacteriales</taxon>
        <taxon>Clostridiaceae</taxon>
        <taxon>Clostridium</taxon>
    </lineage>
</organism>
<feature type="transmembrane region" description="Helical" evidence="8">
    <location>
        <begin position="299"/>
        <end position="321"/>
    </location>
</feature>